<accession>A0ABN1WJL4</accession>
<evidence type="ECO:0000313" key="2">
    <source>
        <dbReference type="EMBL" id="GAA1252561.1"/>
    </source>
</evidence>
<organism evidence="2 3">
    <name type="scientific">Prauserella halophila</name>
    <dbReference type="NCBI Taxonomy" id="185641"/>
    <lineage>
        <taxon>Bacteria</taxon>
        <taxon>Bacillati</taxon>
        <taxon>Actinomycetota</taxon>
        <taxon>Actinomycetes</taxon>
        <taxon>Pseudonocardiales</taxon>
        <taxon>Pseudonocardiaceae</taxon>
        <taxon>Prauserella</taxon>
    </lineage>
</organism>
<feature type="transmembrane region" description="Helical" evidence="1">
    <location>
        <begin position="158"/>
        <end position="185"/>
    </location>
</feature>
<keyword evidence="1" id="KW-1133">Transmembrane helix</keyword>
<evidence type="ECO:0000256" key="1">
    <source>
        <dbReference type="SAM" id="Phobius"/>
    </source>
</evidence>
<name>A0ABN1WJL4_9PSEU</name>
<feature type="transmembrane region" description="Helical" evidence="1">
    <location>
        <begin position="116"/>
        <end position="146"/>
    </location>
</feature>
<evidence type="ECO:0000313" key="3">
    <source>
        <dbReference type="Proteomes" id="UP001500653"/>
    </source>
</evidence>
<feature type="transmembrane region" description="Helical" evidence="1">
    <location>
        <begin position="254"/>
        <end position="277"/>
    </location>
</feature>
<feature type="transmembrane region" description="Helical" evidence="1">
    <location>
        <begin position="310"/>
        <end position="329"/>
    </location>
</feature>
<reference evidence="2 3" key="1">
    <citation type="journal article" date="2019" name="Int. J. Syst. Evol. Microbiol.">
        <title>The Global Catalogue of Microorganisms (GCM) 10K type strain sequencing project: providing services to taxonomists for standard genome sequencing and annotation.</title>
        <authorList>
            <consortium name="The Broad Institute Genomics Platform"/>
            <consortium name="The Broad Institute Genome Sequencing Center for Infectious Disease"/>
            <person name="Wu L."/>
            <person name="Ma J."/>
        </authorList>
    </citation>
    <scope>NUCLEOTIDE SEQUENCE [LARGE SCALE GENOMIC DNA]</scope>
    <source>
        <strain evidence="2 3">JCM 13023</strain>
    </source>
</reference>
<keyword evidence="1" id="KW-0812">Transmembrane</keyword>
<protein>
    <recommendedName>
        <fullName evidence="4">Glycosyltransferase RgtA/B/C/D-like domain-containing protein</fullName>
    </recommendedName>
</protein>
<comment type="caution">
    <text evidence="2">The sequence shown here is derived from an EMBL/GenBank/DDBJ whole genome shotgun (WGS) entry which is preliminary data.</text>
</comment>
<proteinExistence type="predicted"/>
<evidence type="ECO:0008006" key="4">
    <source>
        <dbReference type="Google" id="ProtNLM"/>
    </source>
</evidence>
<keyword evidence="1" id="KW-0472">Membrane</keyword>
<feature type="transmembrane region" description="Helical" evidence="1">
    <location>
        <begin position="284"/>
        <end position="304"/>
    </location>
</feature>
<feature type="transmembrane region" description="Helical" evidence="1">
    <location>
        <begin position="350"/>
        <end position="369"/>
    </location>
</feature>
<keyword evidence="3" id="KW-1185">Reference proteome</keyword>
<gene>
    <name evidence="2" type="ORF">GCM10009676_44350</name>
</gene>
<dbReference type="Proteomes" id="UP001500653">
    <property type="component" value="Unassembled WGS sequence"/>
</dbReference>
<feature type="transmembrane region" description="Helical" evidence="1">
    <location>
        <begin position="85"/>
        <end position="104"/>
    </location>
</feature>
<dbReference type="RefSeq" id="WP_253865200.1">
    <property type="nucleotide sequence ID" value="NZ_BAAALN010000019.1"/>
</dbReference>
<feature type="transmembrane region" description="Helical" evidence="1">
    <location>
        <begin position="197"/>
        <end position="216"/>
    </location>
</feature>
<dbReference type="EMBL" id="BAAALN010000019">
    <property type="protein sequence ID" value="GAA1252561.1"/>
    <property type="molecule type" value="Genomic_DNA"/>
</dbReference>
<sequence>MAGRQRTAVVVGLSAVGGLLAFLLVRTSLTDDAYITLTYARNLAEHGEWGIIPGAASNSATSPLNVLLLALGAVVTRWFGDAQPIVALGFVTVGATAALGWAWTRMSVRLRFPAPVALLGVAVVVVNPFVLSAIGLEVLLIPAVVAGLVAATVERRPVWFGVVAGLAVLVRLDLVVFVVTMFAVAMVRAFGRRWWQALAAMIVVALPWYALSWVTFGSAVPDTLVVKQSQDGLFGPWSYATGIGMYLEGVGVPVLLALVPAALGVIALLAAVIVRFVVVDRPALGAVAGLGAGGVAHYVVYVLLGVGPYHWYYVPPLTALAMCAVLALGSWWGHRRGGSGAGPDRRKRPLVAVGLFGAITALVLVTASTEVQRGVPWRSPPIFGNWANAEDYARVGTELGRRVGDVPVRSPGEIGTLAYFCECRIVDPFSDRGRVPELLEARLAEAGPIGSALLEANYLWFDRDREPLDPGYRLLYSPGPGPGPGHGPHTWTVRSDARGIGHFTLVRIR</sequence>